<organism evidence="2 3">
    <name type="scientific">Coregonus suidteri</name>
    <dbReference type="NCBI Taxonomy" id="861788"/>
    <lineage>
        <taxon>Eukaryota</taxon>
        <taxon>Metazoa</taxon>
        <taxon>Chordata</taxon>
        <taxon>Craniata</taxon>
        <taxon>Vertebrata</taxon>
        <taxon>Euteleostomi</taxon>
        <taxon>Actinopterygii</taxon>
        <taxon>Neopterygii</taxon>
        <taxon>Teleostei</taxon>
        <taxon>Protacanthopterygii</taxon>
        <taxon>Salmoniformes</taxon>
        <taxon>Salmonidae</taxon>
        <taxon>Coregoninae</taxon>
        <taxon>Coregonus</taxon>
    </lineage>
</organism>
<protein>
    <submittedName>
        <fullName evidence="2">Uncharacterized protein</fullName>
    </submittedName>
</protein>
<gene>
    <name evidence="2" type="ORF">J4Q44_G00082520</name>
</gene>
<sequence length="89" mass="10196">MKGQTAQSDPTQPHKGSIESWRHRHAQHRFCCPAQESLDLRQHCTGLVSLLWVPPQLIAPPYPFPLQAPRTSSSKNCLRVDRRPELSWT</sequence>
<feature type="compositionally biased region" description="Basic and acidic residues" evidence="1">
    <location>
        <begin position="78"/>
        <end position="89"/>
    </location>
</feature>
<feature type="compositionally biased region" description="Polar residues" evidence="1">
    <location>
        <begin position="1"/>
        <end position="11"/>
    </location>
</feature>
<proteinExistence type="predicted"/>
<dbReference type="AlphaFoldDB" id="A0AAN8R1T8"/>
<dbReference type="Proteomes" id="UP001356427">
    <property type="component" value="Unassembled WGS sequence"/>
</dbReference>
<comment type="caution">
    <text evidence="2">The sequence shown here is derived from an EMBL/GenBank/DDBJ whole genome shotgun (WGS) entry which is preliminary data.</text>
</comment>
<evidence type="ECO:0000313" key="2">
    <source>
        <dbReference type="EMBL" id="KAK6321276.1"/>
    </source>
</evidence>
<evidence type="ECO:0000313" key="3">
    <source>
        <dbReference type="Proteomes" id="UP001356427"/>
    </source>
</evidence>
<feature type="region of interest" description="Disordered" evidence="1">
    <location>
        <begin position="1"/>
        <end position="21"/>
    </location>
</feature>
<reference evidence="2 3" key="1">
    <citation type="submission" date="2021-04" db="EMBL/GenBank/DDBJ databases">
        <authorList>
            <person name="De Guttry C."/>
            <person name="Zahm M."/>
            <person name="Klopp C."/>
            <person name="Cabau C."/>
            <person name="Louis A."/>
            <person name="Berthelot C."/>
            <person name="Parey E."/>
            <person name="Roest Crollius H."/>
            <person name="Montfort J."/>
            <person name="Robinson-Rechavi M."/>
            <person name="Bucao C."/>
            <person name="Bouchez O."/>
            <person name="Gislard M."/>
            <person name="Lluch J."/>
            <person name="Milhes M."/>
            <person name="Lampietro C."/>
            <person name="Lopez Roques C."/>
            <person name="Donnadieu C."/>
            <person name="Braasch I."/>
            <person name="Desvignes T."/>
            <person name="Postlethwait J."/>
            <person name="Bobe J."/>
            <person name="Wedekind C."/>
            <person name="Guiguen Y."/>
        </authorList>
    </citation>
    <scope>NUCLEOTIDE SEQUENCE [LARGE SCALE GENOMIC DNA]</scope>
    <source>
        <strain evidence="2">Cs_M1</strain>
        <tissue evidence="2">Blood</tissue>
    </source>
</reference>
<accession>A0AAN8R1T8</accession>
<dbReference type="EMBL" id="JAGTTL010000006">
    <property type="protein sequence ID" value="KAK6321276.1"/>
    <property type="molecule type" value="Genomic_DNA"/>
</dbReference>
<evidence type="ECO:0000256" key="1">
    <source>
        <dbReference type="SAM" id="MobiDB-lite"/>
    </source>
</evidence>
<feature type="region of interest" description="Disordered" evidence="1">
    <location>
        <begin position="67"/>
        <end position="89"/>
    </location>
</feature>
<keyword evidence="3" id="KW-1185">Reference proteome</keyword>
<name>A0AAN8R1T8_9TELE</name>